<sequence>MTDTAAPGLREQKRIATKRALQVALLRLALERGFDNVTVEEVAQAAQVSPRTFFNYFASKDEAVAMPHGPHELTADEVARYVEGPGDPLTDFIGLMAGRVGDEEDFELHGLRRELMHRESRLLGDKAGTMQRIREQIVEMIAERLRADALRSGRMPDEVALADRAAFTAMLCMTIARHGWSRWVSSEGATPLGECMLAALGEFGEIAAAAAASAV</sequence>
<dbReference type="EMBL" id="SOAM01000004">
    <property type="protein sequence ID" value="TDS75058.1"/>
    <property type="molecule type" value="Genomic_DNA"/>
</dbReference>
<gene>
    <name evidence="6" type="ORF">CLV52_3584</name>
</gene>
<comment type="caution">
    <text evidence="6">The sequence shown here is derived from an EMBL/GenBank/DDBJ whole genome shotgun (WGS) entry which is preliminary data.</text>
</comment>
<dbReference type="InterPro" id="IPR050109">
    <property type="entry name" value="HTH-type_TetR-like_transc_reg"/>
</dbReference>
<organism evidence="6 7">
    <name type="scientific">Amnibacterium kyonggiense</name>
    <dbReference type="NCBI Taxonomy" id="595671"/>
    <lineage>
        <taxon>Bacteria</taxon>
        <taxon>Bacillati</taxon>
        <taxon>Actinomycetota</taxon>
        <taxon>Actinomycetes</taxon>
        <taxon>Micrococcales</taxon>
        <taxon>Microbacteriaceae</taxon>
        <taxon>Amnibacterium</taxon>
    </lineage>
</organism>
<reference evidence="6 7" key="1">
    <citation type="submission" date="2019-03" db="EMBL/GenBank/DDBJ databases">
        <title>Genomic Encyclopedia of Archaeal and Bacterial Type Strains, Phase II (KMG-II): from individual species to whole genera.</title>
        <authorList>
            <person name="Goeker M."/>
        </authorList>
    </citation>
    <scope>NUCLEOTIDE SEQUENCE [LARGE SCALE GENOMIC DNA]</scope>
    <source>
        <strain evidence="6 7">DSM 24782</strain>
    </source>
</reference>
<evidence type="ECO:0000256" key="3">
    <source>
        <dbReference type="ARBA" id="ARBA00023163"/>
    </source>
</evidence>
<dbReference type="PANTHER" id="PTHR30055:SF238">
    <property type="entry name" value="MYCOFACTOCIN BIOSYNTHESIS TRANSCRIPTIONAL REGULATOR MFTR-RELATED"/>
    <property type="match status" value="1"/>
</dbReference>
<protein>
    <submittedName>
        <fullName evidence="6">TetR family transcriptional regulator</fullName>
    </submittedName>
</protein>
<dbReference type="AlphaFoldDB" id="A0A4R7FIT0"/>
<evidence type="ECO:0000256" key="1">
    <source>
        <dbReference type="ARBA" id="ARBA00023015"/>
    </source>
</evidence>
<evidence type="ECO:0000256" key="2">
    <source>
        <dbReference type="ARBA" id="ARBA00023125"/>
    </source>
</evidence>
<keyword evidence="3" id="KW-0804">Transcription</keyword>
<accession>A0A4R7FIT0</accession>
<keyword evidence="1" id="KW-0805">Transcription regulation</keyword>
<dbReference type="InterPro" id="IPR023772">
    <property type="entry name" value="DNA-bd_HTH_TetR-type_CS"/>
</dbReference>
<feature type="DNA-binding region" description="H-T-H motif" evidence="4">
    <location>
        <begin position="38"/>
        <end position="57"/>
    </location>
</feature>
<name>A0A4R7FIT0_9MICO</name>
<dbReference type="Proteomes" id="UP000295344">
    <property type="component" value="Unassembled WGS sequence"/>
</dbReference>
<dbReference type="GO" id="GO:0000976">
    <property type="term" value="F:transcription cis-regulatory region binding"/>
    <property type="evidence" value="ECO:0007669"/>
    <property type="project" value="TreeGrafter"/>
</dbReference>
<dbReference type="Pfam" id="PF00440">
    <property type="entry name" value="TetR_N"/>
    <property type="match status" value="1"/>
</dbReference>
<keyword evidence="2 4" id="KW-0238">DNA-binding</keyword>
<proteinExistence type="predicted"/>
<keyword evidence="7" id="KW-1185">Reference proteome</keyword>
<dbReference type="InterPro" id="IPR009057">
    <property type="entry name" value="Homeodomain-like_sf"/>
</dbReference>
<dbReference type="SUPFAM" id="SSF46689">
    <property type="entry name" value="Homeodomain-like"/>
    <property type="match status" value="1"/>
</dbReference>
<dbReference type="PROSITE" id="PS01081">
    <property type="entry name" value="HTH_TETR_1"/>
    <property type="match status" value="1"/>
</dbReference>
<dbReference type="PROSITE" id="PS50977">
    <property type="entry name" value="HTH_TETR_2"/>
    <property type="match status" value="1"/>
</dbReference>
<dbReference type="RefSeq" id="WP_246018203.1">
    <property type="nucleotide sequence ID" value="NZ_BAAARP010000001.1"/>
</dbReference>
<evidence type="ECO:0000313" key="6">
    <source>
        <dbReference type="EMBL" id="TDS75058.1"/>
    </source>
</evidence>
<evidence type="ECO:0000259" key="5">
    <source>
        <dbReference type="PROSITE" id="PS50977"/>
    </source>
</evidence>
<feature type="domain" description="HTH tetR-type" evidence="5">
    <location>
        <begin position="15"/>
        <end position="75"/>
    </location>
</feature>
<dbReference type="InterPro" id="IPR001647">
    <property type="entry name" value="HTH_TetR"/>
</dbReference>
<evidence type="ECO:0000313" key="7">
    <source>
        <dbReference type="Proteomes" id="UP000295344"/>
    </source>
</evidence>
<dbReference type="PANTHER" id="PTHR30055">
    <property type="entry name" value="HTH-TYPE TRANSCRIPTIONAL REGULATOR RUTR"/>
    <property type="match status" value="1"/>
</dbReference>
<dbReference type="Gene3D" id="1.10.357.10">
    <property type="entry name" value="Tetracycline Repressor, domain 2"/>
    <property type="match status" value="1"/>
</dbReference>
<evidence type="ECO:0000256" key="4">
    <source>
        <dbReference type="PROSITE-ProRule" id="PRU00335"/>
    </source>
</evidence>
<dbReference type="GO" id="GO:0003700">
    <property type="term" value="F:DNA-binding transcription factor activity"/>
    <property type="evidence" value="ECO:0007669"/>
    <property type="project" value="TreeGrafter"/>
</dbReference>